<dbReference type="PANTHER" id="PTHR23271:SF1">
    <property type="entry name" value="U3 SMALL NUCLEOLAR RNA-ASSOCIATED PROTEIN 6 HOMOLOG"/>
    <property type="match status" value="1"/>
</dbReference>
<feature type="coiled-coil region" evidence="5">
    <location>
        <begin position="2"/>
        <end position="29"/>
    </location>
</feature>
<keyword evidence="4" id="KW-0539">Nucleus</keyword>
<dbReference type="EMBL" id="JBFOLK010000011">
    <property type="protein sequence ID" value="KAL2475658.1"/>
    <property type="molecule type" value="Genomic_DNA"/>
</dbReference>
<comment type="caution">
    <text evidence="7">The sequence shown here is derived from an EMBL/GenBank/DDBJ whole genome shotgun (WGS) entry which is preliminary data.</text>
</comment>
<dbReference type="Proteomes" id="UP001604336">
    <property type="component" value="Unassembled WGS sequence"/>
</dbReference>
<evidence type="ECO:0000313" key="7">
    <source>
        <dbReference type="EMBL" id="KAL2475658.1"/>
    </source>
</evidence>
<dbReference type="AlphaFoldDB" id="A0ABD1QJD0"/>
<keyword evidence="5" id="KW-0175">Coiled coil</keyword>
<accession>A0ABD1QJD0</accession>
<evidence type="ECO:0000256" key="4">
    <source>
        <dbReference type="ARBA" id="ARBA00023242"/>
    </source>
</evidence>
<evidence type="ECO:0000256" key="1">
    <source>
        <dbReference type="ARBA" id="ARBA00004604"/>
    </source>
</evidence>
<keyword evidence="8" id="KW-1185">Reference proteome</keyword>
<organism evidence="7 8">
    <name type="scientific">Abeliophyllum distichum</name>
    <dbReference type="NCBI Taxonomy" id="126358"/>
    <lineage>
        <taxon>Eukaryota</taxon>
        <taxon>Viridiplantae</taxon>
        <taxon>Streptophyta</taxon>
        <taxon>Embryophyta</taxon>
        <taxon>Tracheophyta</taxon>
        <taxon>Spermatophyta</taxon>
        <taxon>Magnoliopsida</taxon>
        <taxon>eudicotyledons</taxon>
        <taxon>Gunneridae</taxon>
        <taxon>Pentapetalae</taxon>
        <taxon>asterids</taxon>
        <taxon>lamiids</taxon>
        <taxon>Lamiales</taxon>
        <taxon>Oleaceae</taxon>
        <taxon>Forsythieae</taxon>
        <taxon>Abeliophyllum</taxon>
    </lineage>
</organism>
<evidence type="ECO:0000313" key="8">
    <source>
        <dbReference type="Proteomes" id="UP001604336"/>
    </source>
</evidence>
<evidence type="ECO:0000256" key="5">
    <source>
        <dbReference type="SAM" id="Coils"/>
    </source>
</evidence>
<evidence type="ECO:0000256" key="2">
    <source>
        <dbReference type="ARBA" id="ARBA00022552"/>
    </source>
</evidence>
<gene>
    <name evidence="7" type="ORF">Adt_36394</name>
</gene>
<dbReference type="Pfam" id="PF08640">
    <property type="entry name" value="U3_assoc_6"/>
    <property type="match status" value="1"/>
</dbReference>
<proteinExistence type="predicted"/>
<keyword evidence="2" id="KW-0698">rRNA processing</keyword>
<dbReference type="InterPro" id="IPR055347">
    <property type="entry name" value="UTP6_N"/>
</dbReference>
<sequence length="110" mass="13017">MADVVQFKLERMLNELDDLERRGLFSRREIAEIVKQRRKFEYRLKRPSPLKPDFLAYIDYEKQLDALRVLRKKALSKNSGNKKSKNSVSDYAGVSRILEIYRLADDPVQK</sequence>
<dbReference type="GO" id="GO:0005730">
    <property type="term" value="C:nucleolus"/>
    <property type="evidence" value="ECO:0007669"/>
    <property type="project" value="UniProtKB-SubCell"/>
</dbReference>
<evidence type="ECO:0000256" key="3">
    <source>
        <dbReference type="ARBA" id="ARBA00022737"/>
    </source>
</evidence>
<dbReference type="PANTHER" id="PTHR23271">
    <property type="entry name" value="HEPATOCELLULAR CARCINOMA-ASSOCIATED ANTIGEN 66"/>
    <property type="match status" value="1"/>
</dbReference>
<feature type="domain" description="U3 small nucleolar RNA-associated protein 6 N-terminal" evidence="6">
    <location>
        <begin position="9"/>
        <end position="94"/>
    </location>
</feature>
<reference evidence="8" key="1">
    <citation type="submission" date="2024-07" db="EMBL/GenBank/DDBJ databases">
        <title>Two chromosome-level genome assemblies of Korean endemic species Abeliophyllum distichum and Forsythia ovata (Oleaceae).</title>
        <authorList>
            <person name="Jang H."/>
        </authorList>
    </citation>
    <scope>NUCLEOTIDE SEQUENCE [LARGE SCALE GENOMIC DNA]</scope>
</reference>
<evidence type="ECO:0000259" key="6">
    <source>
        <dbReference type="Pfam" id="PF08640"/>
    </source>
</evidence>
<dbReference type="InterPro" id="IPR013949">
    <property type="entry name" value="Utp6"/>
</dbReference>
<keyword evidence="3" id="KW-0677">Repeat</keyword>
<dbReference type="GO" id="GO:0006364">
    <property type="term" value="P:rRNA processing"/>
    <property type="evidence" value="ECO:0007669"/>
    <property type="project" value="UniProtKB-KW"/>
</dbReference>
<protein>
    <submittedName>
        <fullName evidence="7">RNA-processing protein</fullName>
    </submittedName>
</protein>
<comment type="subcellular location">
    <subcellularLocation>
        <location evidence="1">Nucleus</location>
        <location evidence="1">Nucleolus</location>
    </subcellularLocation>
</comment>
<name>A0ABD1QJD0_9LAMI</name>